<dbReference type="EMBL" id="JACXVP010000005">
    <property type="protein sequence ID" value="KAG5607367.1"/>
    <property type="molecule type" value="Genomic_DNA"/>
</dbReference>
<evidence type="ECO:0000313" key="1">
    <source>
        <dbReference type="EMBL" id="KAG5607367.1"/>
    </source>
</evidence>
<evidence type="ECO:0000313" key="2">
    <source>
        <dbReference type="Proteomes" id="UP000824120"/>
    </source>
</evidence>
<comment type="caution">
    <text evidence="1">The sequence shown here is derived from an EMBL/GenBank/DDBJ whole genome shotgun (WGS) entry which is preliminary data.</text>
</comment>
<sequence length="70" mass="7523">MKSIPSHTLSSILAPRGNVATALLCVAFSPLKKKTSALHSLPSSSSVTTIFKISPIWHIDLLSTLSLHNR</sequence>
<proteinExistence type="predicted"/>
<dbReference type="AlphaFoldDB" id="A0A9J5Z651"/>
<keyword evidence="2" id="KW-1185">Reference proteome</keyword>
<dbReference type="Proteomes" id="UP000824120">
    <property type="component" value="Chromosome 5"/>
</dbReference>
<reference evidence="1 2" key="1">
    <citation type="submission" date="2020-09" db="EMBL/GenBank/DDBJ databases">
        <title>De no assembly of potato wild relative species, Solanum commersonii.</title>
        <authorList>
            <person name="Cho K."/>
        </authorList>
    </citation>
    <scope>NUCLEOTIDE SEQUENCE [LARGE SCALE GENOMIC DNA]</scope>
    <source>
        <strain evidence="1">LZ3.2</strain>
        <tissue evidence="1">Leaf</tissue>
    </source>
</reference>
<gene>
    <name evidence="1" type="ORF">H5410_028859</name>
</gene>
<organism evidence="1 2">
    <name type="scientific">Solanum commersonii</name>
    <name type="common">Commerson's wild potato</name>
    <name type="synonym">Commerson's nightshade</name>
    <dbReference type="NCBI Taxonomy" id="4109"/>
    <lineage>
        <taxon>Eukaryota</taxon>
        <taxon>Viridiplantae</taxon>
        <taxon>Streptophyta</taxon>
        <taxon>Embryophyta</taxon>
        <taxon>Tracheophyta</taxon>
        <taxon>Spermatophyta</taxon>
        <taxon>Magnoliopsida</taxon>
        <taxon>eudicotyledons</taxon>
        <taxon>Gunneridae</taxon>
        <taxon>Pentapetalae</taxon>
        <taxon>asterids</taxon>
        <taxon>lamiids</taxon>
        <taxon>Solanales</taxon>
        <taxon>Solanaceae</taxon>
        <taxon>Solanoideae</taxon>
        <taxon>Solaneae</taxon>
        <taxon>Solanum</taxon>
    </lineage>
</organism>
<protein>
    <submittedName>
        <fullName evidence="1">Uncharacterized protein</fullName>
    </submittedName>
</protein>
<name>A0A9J5Z651_SOLCO</name>
<accession>A0A9J5Z651</accession>